<protein>
    <submittedName>
        <fullName evidence="1">Uncharacterized protein</fullName>
    </submittedName>
</protein>
<accession>A0AAV2TQM5</accession>
<reference evidence="1" key="1">
    <citation type="submission" date="2024-06" db="EMBL/GenBank/DDBJ databases">
        <authorList>
            <person name="Liu X."/>
            <person name="Lenzi L."/>
            <person name="Haldenby T S."/>
            <person name="Uol C."/>
        </authorList>
    </citation>
    <scope>NUCLEOTIDE SEQUENCE</scope>
</reference>
<proteinExistence type="predicted"/>
<name>A0AAV2TQM5_CALDB</name>
<sequence>MAKKIRKDNKLETYGGVIGQVTALVQHILNLLTVAFWSHCCLSNHLANNFFNPRLFFSYFKSALKSYGLARRLQPCKHRDSVKGVIIPPTLELWRTEHRNPSHRTVQGFHAPHTKCRHSGQGGFANVIISFVFSP</sequence>
<evidence type="ECO:0000313" key="1">
    <source>
        <dbReference type="EMBL" id="CAL5138529.1"/>
    </source>
</evidence>
<comment type="caution">
    <text evidence="1">The sequence shown here is derived from an EMBL/GenBank/DDBJ whole genome shotgun (WGS) entry which is preliminary data.</text>
</comment>
<organism evidence="1 2">
    <name type="scientific">Calicophoron daubneyi</name>
    <name type="common">Rumen fluke</name>
    <name type="synonym">Paramphistomum daubneyi</name>
    <dbReference type="NCBI Taxonomy" id="300641"/>
    <lineage>
        <taxon>Eukaryota</taxon>
        <taxon>Metazoa</taxon>
        <taxon>Spiralia</taxon>
        <taxon>Lophotrochozoa</taxon>
        <taxon>Platyhelminthes</taxon>
        <taxon>Trematoda</taxon>
        <taxon>Digenea</taxon>
        <taxon>Plagiorchiida</taxon>
        <taxon>Pronocephalata</taxon>
        <taxon>Paramphistomoidea</taxon>
        <taxon>Paramphistomidae</taxon>
        <taxon>Calicophoron</taxon>
    </lineage>
</organism>
<dbReference type="Proteomes" id="UP001497525">
    <property type="component" value="Unassembled WGS sequence"/>
</dbReference>
<dbReference type="EMBL" id="CAXLJL010000501">
    <property type="protein sequence ID" value="CAL5138529.1"/>
    <property type="molecule type" value="Genomic_DNA"/>
</dbReference>
<gene>
    <name evidence="1" type="ORF">CDAUBV1_LOCUS13359</name>
</gene>
<dbReference type="AlphaFoldDB" id="A0AAV2TQM5"/>
<evidence type="ECO:0000313" key="2">
    <source>
        <dbReference type="Proteomes" id="UP001497525"/>
    </source>
</evidence>